<evidence type="ECO:0000256" key="16">
    <source>
        <dbReference type="ARBA" id="ARBA00047899"/>
    </source>
</evidence>
<comment type="catalytic activity">
    <reaction evidence="17 18">
        <text>L-seryl-[protein] + ATP = O-phospho-L-seryl-[protein] + ADP + H(+)</text>
        <dbReference type="Rhea" id="RHEA:17989"/>
        <dbReference type="Rhea" id="RHEA-COMP:9863"/>
        <dbReference type="Rhea" id="RHEA-COMP:11604"/>
        <dbReference type="ChEBI" id="CHEBI:15378"/>
        <dbReference type="ChEBI" id="CHEBI:29999"/>
        <dbReference type="ChEBI" id="CHEBI:30616"/>
        <dbReference type="ChEBI" id="CHEBI:83421"/>
        <dbReference type="ChEBI" id="CHEBI:456216"/>
        <dbReference type="EC" id="2.7.11.1"/>
    </reaction>
</comment>
<keyword evidence="13" id="KW-1015">Disulfide bond</keyword>
<dbReference type="InterPro" id="IPR001480">
    <property type="entry name" value="Bulb-type_lectin_dom"/>
</dbReference>
<name>A0A8K0ID03_COCNU</name>
<dbReference type="Pfam" id="PF01453">
    <property type="entry name" value="B_lectin"/>
    <property type="match status" value="1"/>
</dbReference>
<dbReference type="InterPro" id="IPR011009">
    <property type="entry name" value="Kinase-like_dom_sf"/>
</dbReference>
<evidence type="ECO:0000259" key="20">
    <source>
        <dbReference type="PROSITE" id="PS50011"/>
    </source>
</evidence>
<dbReference type="InterPro" id="IPR003609">
    <property type="entry name" value="Pan_app"/>
</dbReference>
<dbReference type="GO" id="GO:0016020">
    <property type="term" value="C:membrane"/>
    <property type="evidence" value="ECO:0007669"/>
    <property type="project" value="UniProtKB-SubCell"/>
</dbReference>
<keyword evidence="12 19" id="KW-0472">Membrane</keyword>
<keyword evidence="7" id="KW-0430">Lectin</keyword>
<dbReference type="InterPro" id="IPR036426">
    <property type="entry name" value="Bulb-type_lectin_dom_sf"/>
</dbReference>
<dbReference type="Gene3D" id="2.90.10.30">
    <property type="match status" value="1"/>
</dbReference>
<proteinExistence type="inferred from homology"/>
<dbReference type="OrthoDB" id="1156121at2759"/>
<dbReference type="FunFam" id="2.90.10.30:FF:000001">
    <property type="entry name" value="Serine/threonine-protein kinase"/>
    <property type="match status" value="1"/>
</dbReference>
<keyword evidence="14" id="KW-0675">Receptor</keyword>
<dbReference type="CDD" id="cd01098">
    <property type="entry name" value="PAN_AP_plant"/>
    <property type="match status" value="1"/>
</dbReference>
<organism evidence="22 23">
    <name type="scientific">Cocos nucifera</name>
    <name type="common">Coconut palm</name>
    <dbReference type="NCBI Taxonomy" id="13894"/>
    <lineage>
        <taxon>Eukaryota</taxon>
        <taxon>Viridiplantae</taxon>
        <taxon>Streptophyta</taxon>
        <taxon>Embryophyta</taxon>
        <taxon>Tracheophyta</taxon>
        <taxon>Spermatophyta</taxon>
        <taxon>Magnoliopsida</taxon>
        <taxon>Liliopsida</taxon>
        <taxon>Arecaceae</taxon>
        <taxon>Arecoideae</taxon>
        <taxon>Cocoseae</taxon>
        <taxon>Attaleinae</taxon>
        <taxon>Cocos</taxon>
    </lineage>
</organism>
<keyword evidence="6" id="KW-0732">Signal</keyword>
<evidence type="ECO:0000256" key="5">
    <source>
        <dbReference type="ARBA" id="ARBA00022692"/>
    </source>
</evidence>
<feature type="domain" description="Bulb-type lectin" evidence="21">
    <location>
        <begin position="53"/>
        <end position="182"/>
    </location>
</feature>
<dbReference type="SUPFAM" id="SSF56112">
    <property type="entry name" value="Protein kinase-like (PK-like)"/>
    <property type="match status" value="1"/>
</dbReference>
<dbReference type="EMBL" id="CM017877">
    <property type="protein sequence ID" value="KAG1347251.1"/>
    <property type="molecule type" value="Genomic_DNA"/>
</dbReference>
<keyword evidence="23" id="KW-1185">Reference proteome</keyword>
<dbReference type="AlphaFoldDB" id="A0A8K0ID03"/>
<dbReference type="PROSITE" id="PS50011">
    <property type="entry name" value="PROTEIN_KINASE_DOM"/>
    <property type="match status" value="1"/>
</dbReference>
<dbReference type="InterPro" id="IPR008271">
    <property type="entry name" value="Ser/Thr_kinase_AS"/>
</dbReference>
<sequence>MAAILLLFPMTSSMNDLFHQTVKELRMESPRLLHHLLLPLLPQIVMLILGPAYAQTVTSHGISLGSSLTAQTGQTTAWFSPSGDFAFGFRPFETNANHFLLAIWFDKIENKTVVWYARRCRPVQAGATVELATDGKLSLKDHDAKEVWNVKANGTVTYAAMLDNGNFVLASSDGSIRWQSFDNPSDTILPSQVLGPGKELRSRLMDTDYFGGRFDLSIQSDGNLTFYPVEIISGYKYDPYWSSGTGGNGSQLVFDESGTVYLALTNNTVLINFTSGRIGSIGDFYQRATLDPDGVFRQYIYPKNTATRGGWTVVDFQPPDICRELTTATGSGACGLNSYCVSGGGNRSVDCECPPSYSFEDPNRKYKGCIPNFTAQICGTNDSVTETLFELREVINVDWPLSAYEHSSPTNEDRCKRKCLGDCNCAVAVYQVDGGNCWKKRLPLTNGKMGSYVDRKAFIKVPKASKDSIEGGSSKKKPVIAMVIPLALGGLLLLCLGLLGWKKIRNHGVSHDSHFDESRGKELELPLFDLSMIESATNFFSADNFLGKGGFGPVYKGQLGDGQEIAVKRLSKDSVQGLNEFMNEVMLIAKLQHRNLVRLLGCCIQHEERMLIYEYMPNKSLDTFIFDKRKSAQLSWQERLDIIMGIARGLLYLHQDSRLRIIHRDLKASNILLDKDMNPKISDFGTARIFKADQNEENTRRVIGTYGYMSPEYAMGGIFSVKSDVFSFGVIVLEILSGKKNRMVYEAESCVNLLGHAWKLWEDGRCLELLDEAMECSYPTSRVLRCLQVGLLCVQEGSEDRPTMAEVVLMLSNEGVALPQPNRSGFCIGRTSKETSWSSLEQTSSAVIETTTMPECR</sequence>
<comment type="caution">
    <text evidence="22">The sequence shown here is derived from an EMBL/GenBank/DDBJ whole genome shotgun (WGS) entry which is preliminary data.</text>
</comment>
<evidence type="ECO:0000256" key="12">
    <source>
        <dbReference type="ARBA" id="ARBA00023136"/>
    </source>
</evidence>
<evidence type="ECO:0000256" key="7">
    <source>
        <dbReference type="ARBA" id="ARBA00022734"/>
    </source>
</evidence>
<accession>A0A8K0ID03</accession>
<dbReference type="GO" id="GO:0005524">
    <property type="term" value="F:ATP binding"/>
    <property type="evidence" value="ECO:0007669"/>
    <property type="project" value="UniProtKB-KW"/>
</dbReference>
<dbReference type="Gene3D" id="3.30.200.20">
    <property type="entry name" value="Phosphorylase Kinase, domain 1"/>
    <property type="match status" value="1"/>
</dbReference>
<dbReference type="Pfam" id="PF07714">
    <property type="entry name" value="PK_Tyr_Ser-Thr"/>
    <property type="match status" value="1"/>
</dbReference>
<dbReference type="FunFam" id="3.30.200.20:FF:000195">
    <property type="entry name" value="G-type lectin S-receptor-like serine/threonine-protein kinase"/>
    <property type="match status" value="1"/>
</dbReference>
<keyword evidence="10 18" id="KW-0067">ATP-binding</keyword>
<dbReference type="InterPro" id="IPR051343">
    <property type="entry name" value="G-type_lectin_kinases/EP1-like"/>
</dbReference>
<keyword evidence="9 18" id="KW-0418">Kinase</keyword>
<dbReference type="InterPro" id="IPR024171">
    <property type="entry name" value="SRK-like_kinase"/>
</dbReference>
<comment type="similarity">
    <text evidence="18">Belongs to the protein kinase superfamily. Ser/Thr protein kinase family.</text>
</comment>
<evidence type="ECO:0000256" key="1">
    <source>
        <dbReference type="ARBA" id="ARBA00004167"/>
    </source>
</evidence>
<feature type="transmembrane region" description="Helical" evidence="19">
    <location>
        <begin position="479"/>
        <end position="501"/>
    </location>
</feature>
<dbReference type="Pfam" id="PF08276">
    <property type="entry name" value="PAN_2"/>
    <property type="match status" value="1"/>
</dbReference>
<evidence type="ECO:0000256" key="3">
    <source>
        <dbReference type="ARBA" id="ARBA00022536"/>
    </source>
</evidence>
<evidence type="ECO:0000313" key="23">
    <source>
        <dbReference type="Proteomes" id="UP000797356"/>
    </source>
</evidence>
<dbReference type="SUPFAM" id="SSF51110">
    <property type="entry name" value="alpha-D-mannose-specific plant lectins"/>
    <property type="match status" value="2"/>
</dbReference>
<reference evidence="22" key="2">
    <citation type="submission" date="2019-07" db="EMBL/GenBank/DDBJ databases">
        <authorList>
            <person name="Yang Y."/>
            <person name="Bocs S."/>
            <person name="Baudouin L."/>
        </authorList>
    </citation>
    <scope>NUCLEOTIDE SEQUENCE</scope>
    <source>
        <tissue evidence="22">Spear leaf of Hainan Tall coconut</tissue>
    </source>
</reference>
<evidence type="ECO:0000259" key="21">
    <source>
        <dbReference type="PROSITE" id="PS50927"/>
    </source>
</evidence>
<evidence type="ECO:0000256" key="18">
    <source>
        <dbReference type="PIRNR" id="PIRNR000641"/>
    </source>
</evidence>
<dbReference type="SMART" id="SM00108">
    <property type="entry name" value="B_lectin"/>
    <property type="match status" value="1"/>
</dbReference>
<evidence type="ECO:0000256" key="9">
    <source>
        <dbReference type="ARBA" id="ARBA00022777"/>
    </source>
</evidence>
<evidence type="ECO:0000256" key="8">
    <source>
        <dbReference type="ARBA" id="ARBA00022741"/>
    </source>
</evidence>
<keyword evidence="15" id="KW-0325">Glycoprotein</keyword>
<dbReference type="PANTHER" id="PTHR47976">
    <property type="entry name" value="G-TYPE LECTIN S-RECEPTOR-LIKE SERINE/THREONINE-PROTEIN KINASE SD2-5"/>
    <property type="match status" value="1"/>
</dbReference>
<dbReference type="GO" id="GO:0051707">
    <property type="term" value="P:response to other organism"/>
    <property type="evidence" value="ECO:0007669"/>
    <property type="project" value="UniProtKB-ARBA"/>
</dbReference>
<dbReference type="CDD" id="cd14066">
    <property type="entry name" value="STKc_IRAK"/>
    <property type="match status" value="1"/>
</dbReference>
<dbReference type="PROSITE" id="PS00108">
    <property type="entry name" value="PROTEIN_KINASE_ST"/>
    <property type="match status" value="1"/>
</dbReference>
<dbReference type="GO" id="GO:0004674">
    <property type="term" value="F:protein serine/threonine kinase activity"/>
    <property type="evidence" value="ECO:0007669"/>
    <property type="project" value="UniProtKB-KW"/>
</dbReference>
<evidence type="ECO:0000256" key="2">
    <source>
        <dbReference type="ARBA" id="ARBA00022527"/>
    </source>
</evidence>
<keyword evidence="11 19" id="KW-1133">Transmembrane helix</keyword>
<dbReference type="SMART" id="SM00220">
    <property type="entry name" value="S_TKc"/>
    <property type="match status" value="1"/>
</dbReference>
<dbReference type="CDD" id="cd00028">
    <property type="entry name" value="B_lectin"/>
    <property type="match status" value="1"/>
</dbReference>
<evidence type="ECO:0000256" key="14">
    <source>
        <dbReference type="ARBA" id="ARBA00023170"/>
    </source>
</evidence>
<dbReference type="PANTHER" id="PTHR47976:SF108">
    <property type="entry name" value="G-TYPE LECTIN S-RECEPTOR-LIKE SERINE_THREONINE-PROTEIN KINASE LECRK1"/>
    <property type="match status" value="1"/>
</dbReference>
<dbReference type="InterPro" id="IPR001245">
    <property type="entry name" value="Ser-Thr/Tyr_kinase_cat_dom"/>
</dbReference>
<keyword evidence="2 18" id="KW-0723">Serine/threonine-protein kinase</keyword>
<evidence type="ECO:0000256" key="17">
    <source>
        <dbReference type="ARBA" id="ARBA00048679"/>
    </source>
</evidence>
<evidence type="ECO:0000313" key="22">
    <source>
        <dbReference type="EMBL" id="KAG1347251.1"/>
    </source>
</evidence>
<dbReference type="FunFam" id="2.90.10.10:FF:000013">
    <property type="entry name" value="G-type lectin S-receptor-like serine/threonine-protein kinase LECRK1"/>
    <property type="match status" value="1"/>
</dbReference>
<evidence type="ECO:0000256" key="6">
    <source>
        <dbReference type="ARBA" id="ARBA00022729"/>
    </source>
</evidence>
<gene>
    <name evidence="22" type="ORF">COCNU_06G010800</name>
</gene>
<keyword evidence="3" id="KW-0245">EGF-like domain</keyword>
<dbReference type="GO" id="GO:0030246">
    <property type="term" value="F:carbohydrate binding"/>
    <property type="evidence" value="ECO:0007669"/>
    <property type="project" value="UniProtKB-KW"/>
</dbReference>
<evidence type="ECO:0000256" key="4">
    <source>
        <dbReference type="ARBA" id="ARBA00022679"/>
    </source>
</evidence>
<reference evidence="22" key="1">
    <citation type="journal article" date="2017" name="Gigascience">
        <title>The genome draft of coconut (Cocos nucifera).</title>
        <authorList>
            <person name="Xiao Y."/>
            <person name="Xu P."/>
            <person name="Fan H."/>
            <person name="Baudouin L."/>
            <person name="Xia W."/>
            <person name="Bocs S."/>
            <person name="Xu J."/>
            <person name="Li Q."/>
            <person name="Guo A."/>
            <person name="Zhou L."/>
            <person name="Li J."/>
            <person name="Wu Y."/>
            <person name="Ma Z."/>
            <person name="Armero A."/>
            <person name="Issali A.E."/>
            <person name="Liu N."/>
            <person name="Peng M."/>
            <person name="Yang Y."/>
        </authorList>
    </citation>
    <scope>NUCLEOTIDE SEQUENCE</scope>
    <source>
        <tissue evidence="22">Spear leaf of Hainan Tall coconut</tissue>
    </source>
</reference>
<dbReference type="PIRSF" id="PIRSF000641">
    <property type="entry name" value="SRK"/>
    <property type="match status" value="1"/>
</dbReference>
<feature type="domain" description="Protein kinase" evidence="20">
    <location>
        <begin position="540"/>
        <end position="816"/>
    </location>
</feature>
<evidence type="ECO:0000256" key="15">
    <source>
        <dbReference type="ARBA" id="ARBA00023180"/>
    </source>
</evidence>
<comment type="subcellular location">
    <subcellularLocation>
        <location evidence="1">Membrane</location>
        <topology evidence="1">Single-pass membrane protein</topology>
    </subcellularLocation>
</comment>
<dbReference type="PROSITE" id="PS50927">
    <property type="entry name" value="BULB_LECTIN"/>
    <property type="match status" value="1"/>
</dbReference>
<dbReference type="EC" id="2.7.11.1" evidence="18"/>
<dbReference type="Gene3D" id="1.10.510.10">
    <property type="entry name" value="Transferase(Phosphotransferase) domain 1"/>
    <property type="match status" value="1"/>
</dbReference>
<protein>
    <recommendedName>
        <fullName evidence="18">Receptor-like serine/threonine-protein kinase</fullName>
        <ecNumber evidence="18">2.7.11.1</ecNumber>
    </recommendedName>
</protein>
<keyword evidence="5 19" id="KW-0812">Transmembrane</keyword>
<dbReference type="Gene3D" id="2.90.10.10">
    <property type="entry name" value="Bulb-type lectin domain"/>
    <property type="match status" value="1"/>
</dbReference>
<evidence type="ECO:0000256" key="11">
    <source>
        <dbReference type="ARBA" id="ARBA00022989"/>
    </source>
</evidence>
<dbReference type="InterPro" id="IPR000719">
    <property type="entry name" value="Prot_kinase_dom"/>
</dbReference>
<comment type="catalytic activity">
    <reaction evidence="16 18">
        <text>L-threonyl-[protein] + ATP = O-phospho-L-threonyl-[protein] + ADP + H(+)</text>
        <dbReference type="Rhea" id="RHEA:46608"/>
        <dbReference type="Rhea" id="RHEA-COMP:11060"/>
        <dbReference type="Rhea" id="RHEA-COMP:11605"/>
        <dbReference type="ChEBI" id="CHEBI:15378"/>
        <dbReference type="ChEBI" id="CHEBI:30013"/>
        <dbReference type="ChEBI" id="CHEBI:30616"/>
        <dbReference type="ChEBI" id="CHEBI:61977"/>
        <dbReference type="ChEBI" id="CHEBI:456216"/>
        <dbReference type="EC" id="2.7.11.1"/>
    </reaction>
</comment>
<dbReference type="Proteomes" id="UP000797356">
    <property type="component" value="Chromosome 6"/>
</dbReference>
<dbReference type="FunFam" id="1.10.510.10:FF:000060">
    <property type="entry name" value="G-type lectin S-receptor-like serine/threonine-protein kinase"/>
    <property type="match status" value="1"/>
</dbReference>
<keyword evidence="8 18" id="KW-0547">Nucleotide-binding</keyword>
<evidence type="ECO:0000256" key="19">
    <source>
        <dbReference type="SAM" id="Phobius"/>
    </source>
</evidence>
<evidence type="ECO:0000256" key="13">
    <source>
        <dbReference type="ARBA" id="ARBA00023157"/>
    </source>
</evidence>
<keyword evidence="4 18" id="KW-0808">Transferase</keyword>
<evidence type="ECO:0000256" key="10">
    <source>
        <dbReference type="ARBA" id="ARBA00022840"/>
    </source>
</evidence>